<feature type="domain" description="Galactosyltransferase C-terminal" evidence="13">
    <location>
        <begin position="215"/>
        <end position="291"/>
    </location>
</feature>
<keyword evidence="7 11" id="KW-0735">Signal-anchor</keyword>
<dbReference type="Pfam" id="PF13733">
    <property type="entry name" value="Glyco_transf_7N"/>
    <property type="match status" value="1"/>
</dbReference>
<feature type="domain" description="Galactosyltransferase N-terminal" evidence="14">
    <location>
        <begin position="79"/>
        <end position="210"/>
    </location>
</feature>
<dbReference type="PANTHER" id="PTHR19300:SF57">
    <property type="entry name" value="BETA-1,4-N-ACETYLGALACTOSAMINYLTRANSFERASE"/>
    <property type="match status" value="1"/>
</dbReference>
<gene>
    <name evidence="15" type="ORF">GSOID_T00002712001</name>
</gene>
<dbReference type="GO" id="GO:0005794">
    <property type="term" value="C:Golgi apparatus"/>
    <property type="evidence" value="ECO:0007669"/>
    <property type="project" value="TreeGrafter"/>
</dbReference>
<dbReference type="PANTHER" id="PTHR19300">
    <property type="entry name" value="BETA-1,4-GALACTOSYLTRANSFERASE"/>
    <property type="match status" value="1"/>
</dbReference>
<keyword evidence="5 11" id="KW-0808">Transferase</keyword>
<name>E4X610_OIKDI</name>
<dbReference type="SUPFAM" id="SSF53448">
    <property type="entry name" value="Nucleotide-diphospho-sugar transferases"/>
    <property type="match status" value="1"/>
</dbReference>
<dbReference type="Gene3D" id="3.90.550.10">
    <property type="entry name" value="Spore Coat Polysaccharide Biosynthesis Protein SpsA, Chain A"/>
    <property type="match status" value="1"/>
</dbReference>
<organism evidence="15">
    <name type="scientific">Oikopleura dioica</name>
    <name type="common">Tunicate</name>
    <dbReference type="NCBI Taxonomy" id="34765"/>
    <lineage>
        <taxon>Eukaryota</taxon>
        <taxon>Metazoa</taxon>
        <taxon>Chordata</taxon>
        <taxon>Tunicata</taxon>
        <taxon>Appendicularia</taxon>
        <taxon>Copelata</taxon>
        <taxon>Oikopleuridae</taxon>
        <taxon>Oikopleura</taxon>
    </lineage>
</organism>
<evidence type="ECO:0000256" key="11">
    <source>
        <dbReference type="RuleBase" id="RU368121"/>
    </source>
</evidence>
<keyword evidence="16" id="KW-1185">Reference proteome</keyword>
<dbReference type="UniPathway" id="UPA00378"/>
<evidence type="ECO:0000256" key="4">
    <source>
        <dbReference type="ARBA" id="ARBA00022676"/>
    </source>
</evidence>
<comment type="function">
    <text evidence="11">Catalyses the transfer of galactose onto proteins or lipids.</text>
</comment>
<evidence type="ECO:0000259" key="13">
    <source>
        <dbReference type="Pfam" id="PF02709"/>
    </source>
</evidence>
<feature type="compositionally biased region" description="Basic and acidic residues" evidence="12">
    <location>
        <begin position="45"/>
        <end position="56"/>
    </location>
</feature>
<evidence type="ECO:0000256" key="2">
    <source>
        <dbReference type="ARBA" id="ARBA00004922"/>
    </source>
</evidence>
<evidence type="ECO:0000256" key="10">
    <source>
        <dbReference type="ARBA" id="ARBA00023180"/>
    </source>
</evidence>
<proteinExistence type="inferred from homology"/>
<evidence type="ECO:0000256" key="8">
    <source>
        <dbReference type="ARBA" id="ARBA00022989"/>
    </source>
</evidence>
<dbReference type="EC" id="2.4.1.-" evidence="11"/>
<dbReference type="GO" id="GO:0016020">
    <property type="term" value="C:membrane"/>
    <property type="evidence" value="ECO:0007669"/>
    <property type="project" value="UniProtKB-SubCell"/>
</dbReference>
<dbReference type="InterPro" id="IPR027995">
    <property type="entry name" value="Galactosyl_T_N"/>
</dbReference>
<sequence>MTKKEQNNFILLLARRRVILMLLFLGAIVFTYTDSVRLLKEQEETNRAKRDLEKHPLSKTPKSPQNVLSMNHEAALPECEYNSPKLVGELQIDTKFIPEWDEIETGETRIGGCWQPKDCHQRQNVAIIIPYKNREEHLRALLNTLHPILQRQNTAYCIYVAEQHDDGRFNKGVVMNSAFKEVLKEHDYDCVIFHDVDMLPEDDRNIYQCESNPVHLSPLIDKFDYKPYGTDFGGITMLKPEHFIAANGMSNLFWGWGREDDDMQFRVDRSPFNVTKPVNYDQARYKMIPHQHAWIFRNFKIRDSTTDVRFLPPEYLVKYKERSTVEGLTSVSYKNLRIERGRLFTHFDLELRELVVDSLQTEFTSSGSNKLLIDTTKKDCSYVKLENTRICEGYGHTSVLKYLRKQLLSFNGAQKKCDELGYMCTGFAEDTPGKYRLREVTQLLSSDNTPKNCNTEGDHTYHKSCPGDQSFIQVSEDLTIPIASQLTPPNYAFTHRLQD</sequence>
<reference evidence="15" key="1">
    <citation type="journal article" date="2010" name="Science">
        <title>Plasticity of animal genome architecture unmasked by rapid evolution of a pelagic tunicate.</title>
        <authorList>
            <person name="Denoeud F."/>
            <person name="Henriet S."/>
            <person name="Mungpakdee S."/>
            <person name="Aury J.M."/>
            <person name="Da Silva C."/>
            <person name="Brinkmann H."/>
            <person name="Mikhaleva J."/>
            <person name="Olsen L.C."/>
            <person name="Jubin C."/>
            <person name="Canestro C."/>
            <person name="Bouquet J.M."/>
            <person name="Danks G."/>
            <person name="Poulain J."/>
            <person name="Campsteijn C."/>
            <person name="Adamski M."/>
            <person name="Cross I."/>
            <person name="Yadetie F."/>
            <person name="Muffato M."/>
            <person name="Louis A."/>
            <person name="Butcher S."/>
            <person name="Tsagkogeorga G."/>
            <person name="Konrad A."/>
            <person name="Singh S."/>
            <person name="Jensen M.F."/>
            <person name="Cong E.H."/>
            <person name="Eikeseth-Otteraa H."/>
            <person name="Noel B."/>
            <person name="Anthouard V."/>
            <person name="Porcel B.M."/>
            <person name="Kachouri-Lafond R."/>
            <person name="Nishino A."/>
            <person name="Ugolini M."/>
            <person name="Chourrout P."/>
            <person name="Nishida H."/>
            <person name="Aasland R."/>
            <person name="Huzurbazar S."/>
            <person name="Westhof E."/>
            <person name="Delsuc F."/>
            <person name="Lehrach H."/>
            <person name="Reinhardt R."/>
            <person name="Weissenbach J."/>
            <person name="Roy S.W."/>
            <person name="Artiguenave F."/>
            <person name="Postlethwait J.H."/>
            <person name="Manak J.R."/>
            <person name="Thompson E.M."/>
            <person name="Jaillon O."/>
            <person name="Du Pasquier L."/>
            <person name="Boudinot P."/>
            <person name="Liberles D.A."/>
            <person name="Volff J.N."/>
            <person name="Philippe H."/>
            <person name="Lenhard B."/>
            <person name="Roest Crollius H."/>
            <person name="Wincker P."/>
            <person name="Chourrout D."/>
        </authorList>
    </citation>
    <scope>NUCLEOTIDE SEQUENCE [LARGE SCALE GENOMIC DNA]</scope>
</reference>
<comment type="subcellular location">
    <subcellularLocation>
        <location evidence="1">Membrane</location>
        <topology evidence="1">Single-pass type II membrane protein</topology>
    </subcellularLocation>
</comment>
<keyword evidence="6" id="KW-0812">Transmembrane</keyword>
<dbReference type="PRINTS" id="PR02050">
    <property type="entry name" value="B14GALTRFASE"/>
</dbReference>
<protein>
    <recommendedName>
        <fullName evidence="11">Beta-1,4-galactosyltransferase</fullName>
        <ecNumber evidence="11">2.4.1.-</ecNumber>
    </recommendedName>
</protein>
<evidence type="ECO:0000313" key="16">
    <source>
        <dbReference type="Proteomes" id="UP000001307"/>
    </source>
</evidence>
<comment type="similarity">
    <text evidence="3 11">Belongs to the glycosyltransferase 7 family.</text>
</comment>
<evidence type="ECO:0000256" key="9">
    <source>
        <dbReference type="ARBA" id="ARBA00023136"/>
    </source>
</evidence>
<dbReference type="GO" id="GO:0008378">
    <property type="term" value="F:galactosyltransferase activity"/>
    <property type="evidence" value="ECO:0007669"/>
    <property type="project" value="TreeGrafter"/>
</dbReference>
<evidence type="ECO:0000259" key="14">
    <source>
        <dbReference type="Pfam" id="PF13733"/>
    </source>
</evidence>
<dbReference type="InterPro" id="IPR027791">
    <property type="entry name" value="Galactosyl_T_C"/>
</dbReference>
<keyword evidence="10 11" id="KW-0325">Glycoprotein</keyword>
<keyword evidence="4 11" id="KW-0328">Glycosyltransferase</keyword>
<dbReference type="Pfam" id="PF02709">
    <property type="entry name" value="Glyco_transf_7C"/>
    <property type="match status" value="1"/>
</dbReference>
<accession>E4X610</accession>
<evidence type="ECO:0000256" key="12">
    <source>
        <dbReference type="SAM" id="MobiDB-lite"/>
    </source>
</evidence>
<dbReference type="InterPro" id="IPR029044">
    <property type="entry name" value="Nucleotide-diphossugar_trans"/>
</dbReference>
<evidence type="ECO:0000256" key="5">
    <source>
        <dbReference type="ARBA" id="ARBA00022679"/>
    </source>
</evidence>
<comment type="pathway">
    <text evidence="2 11">Protein modification; protein glycosylation.</text>
</comment>
<dbReference type="InterPro" id="IPR003859">
    <property type="entry name" value="Galactosyl_T"/>
</dbReference>
<evidence type="ECO:0000256" key="6">
    <source>
        <dbReference type="ARBA" id="ARBA00022692"/>
    </source>
</evidence>
<dbReference type="Proteomes" id="UP000001307">
    <property type="component" value="Unassembled WGS sequence"/>
</dbReference>
<dbReference type="OrthoDB" id="10038994at2759"/>
<dbReference type="InParanoid" id="E4X610"/>
<evidence type="ECO:0000256" key="3">
    <source>
        <dbReference type="ARBA" id="ARBA00005735"/>
    </source>
</evidence>
<evidence type="ECO:0000256" key="1">
    <source>
        <dbReference type="ARBA" id="ARBA00004606"/>
    </source>
</evidence>
<keyword evidence="9" id="KW-0472">Membrane</keyword>
<evidence type="ECO:0000256" key="7">
    <source>
        <dbReference type="ARBA" id="ARBA00022968"/>
    </source>
</evidence>
<keyword evidence="8" id="KW-1133">Transmembrane helix</keyword>
<dbReference type="AlphaFoldDB" id="E4X610"/>
<dbReference type="GO" id="GO:0005975">
    <property type="term" value="P:carbohydrate metabolic process"/>
    <property type="evidence" value="ECO:0007669"/>
    <property type="project" value="InterPro"/>
</dbReference>
<dbReference type="EMBL" id="FN653026">
    <property type="protein sequence ID" value="CBY07721.1"/>
    <property type="molecule type" value="Genomic_DNA"/>
</dbReference>
<evidence type="ECO:0000313" key="15">
    <source>
        <dbReference type="EMBL" id="CBY07721.1"/>
    </source>
</evidence>
<feature type="region of interest" description="Disordered" evidence="12">
    <location>
        <begin position="45"/>
        <end position="65"/>
    </location>
</feature>